<organism evidence="2 3">
    <name type="scientific">Hibiscus sabdariffa</name>
    <name type="common">roselle</name>
    <dbReference type="NCBI Taxonomy" id="183260"/>
    <lineage>
        <taxon>Eukaryota</taxon>
        <taxon>Viridiplantae</taxon>
        <taxon>Streptophyta</taxon>
        <taxon>Embryophyta</taxon>
        <taxon>Tracheophyta</taxon>
        <taxon>Spermatophyta</taxon>
        <taxon>Magnoliopsida</taxon>
        <taxon>eudicotyledons</taxon>
        <taxon>Gunneridae</taxon>
        <taxon>Pentapetalae</taxon>
        <taxon>rosids</taxon>
        <taxon>malvids</taxon>
        <taxon>Malvales</taxon>
        <taxon>Malvaceae</taxon>
        <taxon>Malvoideae</taxon>
        <taxon>Hibiscus</taxon>
    </lineage>
</organism>
<keyword evidence="3" id="KW-1185">Reference proteome</keyword>
<reference evidence="2 3" key="1">
    <citation type="journal article" date="2024" name="G3 (Bethesda)">
        <title>Genome assembly of Hibiscus sabdariffa L. provides insights into metabolisms of medicinal natural products.</title>
        <authorList>
            <person name="Kim T."/>
        </authorList>
    </citation>
    <scope>NUCLEOTIDE SEQUENCE [LARGE SCALE GENOMIC DNA]</scope>
    <source>
        <strain evidence="2">TK-2024</strain>
        <tissue evidence="2">Old leaves</tissue>
    </source>
</reference>
<sequence>MVDGSLADSQLLLIAVCLVFLVFMGTSVTPPKSVLCSGGNPSAYIPTHTIQNSPSSALFSGNIWRNLSSWMPQREISAQSAQDDSRFPGRGRTLGSVQSTDFNSDSNLQARLLDNNRPTSLL</sequence>
<name>A0ABR2GD03_9ROSI</name>
<evidence type="ECO:0000313" key="2">
    <source>
        <dbReference type="EMBL" id="KAK8600650.1"/>
    </source>
</evidence>
<protein>
    <submittedName>
        <fullName evidence="2">Uncharacterized protein</fullName>
    </submittedName>
</protein>
<dbReference type="EMBL" id="JBBPBM010000001">
    <property type="protein sequence ID" value="KAK8600650.1"/>
    <property type="molecule type" value="Genomic_DNA"/>
</dbReference>
<comment type="caution">
    <text evidence="2">The sequence shown here is derived from an EMBL/GenBank/DDBJ whole genome shotgun (WGS) entry which is preliminary data.</text>
</comment>
<evidence type="ECO:0000256" key="1">
    <source>
        <dbReference type="SAM" id="MobiDB-lite"/>
    </source>
</evidence>
<accession>A0ABR2GD03</accession>
<proteinExistence type="predicted"/>
<feature type="region of interest" description="Disordered" evidence="1">
    <location>
        <begin position="78"/>
        <end position="102"/>
    </location>
</feature>
<gene>
    <name evidence="2" type="ORF">V6N12_050503</name>
</gene>
<evidence type="ECO:0000313" key="3">
    <source>
        <dbReference type="Proteomes" id="UP001472677"/>
    </source>
</evidence>
<dbReference type="Proteomes" id="UP001472677">
    <property type="component" value="Unassembled WGS sequence"/>
</dbReference>